<dbReference type="AlphaFoldDB" id="A0A4V3ISI0"/>
<dbReference type="GO" id="GO:0008758">
    <property type="term" value="F:UDP-2,3-diacylglucosamine hydrolase activity"/>
    <property type="evidence" value="ECO:0007669"/>
    <property type="project" value="TreeGrafter"/>
</dbReference>
<evidence type="ECO:0000259" key="1">
    <source>
        <dbReference type="Pfam" id="PF00149"/>
    </source>
</evidence>
<reference evidence="2 3" key="1">
    <citation type="submission" date="2019-03" db="EMBL/GenBank/DDBJ databases">
        <title>Genomics of glacier-inhabiting Cryobacterium strains.</title>
        <authorList>
            <person name="Liu Q."/>
            <person name="Xin Y.-H."/>
        </authorList>
    </citation>
    <scope>NUCLEOTIDE SEQUENCE [LARGE SCALE GENOMIC DNA]</scope>
    <source>
        <strain evidence="2 3">Sr39</strain>
    </source>
</reference>
<dbReference type="RefSeq" id="WP_134515613.1">
    <property type="nucleotide sequence ID" value="NZ_SOHJ01000011.1"/>
</dbReference>
<comment type="caution">
    <text evidence="2">The sequence shown here is derived from an EMBL/GenBank/DDBJ whole genome shotgun (WGS) entry which is preliminary data.</text>
</comment>
<dbReference type="OrthoDB" id="9780884at2"/>
<dbReference type="PANTHER" id="PTHR31302:SF20">
    <property type="entry name" value="CONSERVED PROTEIN"/>
    <property type="match status" value="1"/>
</dbReference>
<dbReference type="EMBL" id="SOHJ01000011">
    <property type="protein sequence ID" value="TFD59094.1"/>
    <property type="molecule type" value="Genomic_DNA"/>
</dbReference>
<evidence type="ECO:0000313" key="2">
    <source>
        <dbReference type="EMBL" id="TFD59094.1"/>
    </source>
</evidence>
<dbReference type="PANTHER" id="PTHR31302">
    <property type="entry name" value="TRANSMEMBRANE PROTEIN WITH METALLOPHOSPHOESTERASE DOMAIN-RELATED"/>
    <property type="match status" value="1"/>
</dbReference>
<dbReference type="Pfam" id="PF00149">
    <property type="entry name" value="Metallophos"/>
    <property type="match status" value="1"/>
</dbReference>
<dbReference type="InterPro" id="IPR029052">
    <property type="entry name" value="Metallo-depent_PP-like"/>
</dbReference>
<proteinExistence type="predicted"/>
<dbReference type="GO" id="GO:0016020">
    <property type="term" value="C:membrane"/>
    <property type="evidence" value="ECO:0007669"/>
    <property type="project" value="GOC"/>
</dbReference>
<name>A0A4V3ISI0_9MICO</name>
<dbReference type="InterPro" id="IPR051158">
    <property type="entry name" value="Metallophosphoesterase_sf"/>
</dbReference>
<protein>
    <submittedName>
        <fullName evidence="2">Metallophosphoesterase</fullName>
    </submittedName>
</protein>
<keyword evidence="3" id="KW-1185">Reference proteome</keyword>
<organism evidence="2 3">
    <name type="scientific">Cryobacterium suzukii</name>
    <dbReference type="NCBI Taxonomy" id="1259198"/>
    <lineage>
        <taxon>Bacteria</taxon>
        <taxon>Bacillati</taxon>
        <taxon>Actinomycetota</taxon>
        <taxon>Actinomycetes</taxon>
        <taxon>Micrococcales</taxon>
        <taxon>Microbacteriaceae</taxon>
        <taxon>Cryobacterium</taxon>
    </lineage>
</organism>
<accession>A0A4V3ISI0</accession>
<feature type="domain" description="Calcineurin-like phosphoesterase" evidence="1">
    <location>
        <begin position="57"/>
        <end position="263"/>
    </location>
</feature>
<sequence length="330" mass="35522">MTALRRLGDGGRLVGTSLAAAGAVGLAAFAWGALVERNRFTLREVSVPVLAPGSTSIRVLHLSDLHMAPWQKNKQEWVRSLASLKPDLVVDTGDNLGHEDGVSGIEYALAPFRGIPGVFVNGSNDYIGPQVKNPFTYFGGPSSRRTIRREELDTDALRRVFADLGWTDINNAAEALDLNDTHVEFFGVDDPHIGRDRLDLITRAIDDLRANDPLGDDVWPDPEEAAAPRSTLTVGVAHAPYQRVLNSFVNHGAQLILAGHTHGGQVCVPGFGALVTNCDIPRRQVKGLSLWNHGLRTAFLNVSAGLGTSIYAPVRFACPPEATLLTLTSA</sequence>
<dbReference type="Proteomes" id="UP000298170">
    <property type="component" value="Unassembled WGS sequence"/>
</dbReference>
<evidence type="ECO:0000313" key="3">
    <source>
        <dbReference type="Proteomes" id="UP000298170"/>
    </source>
</evidence>
<dbReference type="Gene3D" id="3.60.21.10">
    <property type="match status" value="1"/>
</dbReference>
<dbReference type="GO" id="GO:0009245">
    <property type="term" value="P:lipid A biosynthetic process"/>
    <property type="evidence" value="ECO:0007669"/>
    <property type="project" value="TreeGrafter"/>
</dbReference>
<dbReference type="InterPro" id="IPR004843">
    <property type="entry name" value="Calcineurin-like_PHP"/>
</dbReference>
<gene>
    <name evidence="2" type="ORF">E3T39_12125</name>
</gene>
<dbReference type="SUPFAM" id="SSF56300">
    <property type="entry name" value="Metallo-dependent phosphatases"/>
    <property type="match status" value="1"/>
</dbReference>